<evidence type="ECO:0000313" key="4">
    <source>
        <dbReference type="Proteomes" id="UP000249169"/>
    </source>
</evidence>
<comment type="caution">
    <text evidence="3">The sequence shown here is derived from an EMBL/GenBank/DDBJ whole genome shotgun (WGS) entry which is preliminary data.</text>
</comment>
<evidence type="ECO:0000313" key="3">
    <source>
        <dbReference type="EMBL" id="RAL20298.1"/>
    </source>
</evidence>
<dbReference type="Pfam" id="PF00545">
    <property type="entry name" value="Ribonuclease"/>
    <property type="match status" value="1"/>
</dbReference>
<dbReference type="Gene3D" id="3.10.450.30">
    <property type="entry name" value="Microbial ribonucleases"/>
    <property type="match status" value="1"/>
</dbReference>
<keyword evidence="4" id="KW-1185">Reference proteome</keyword>
<name>A0A328C130_9DELT</name>
<evidence type="ECO:0000256" key="2">
    <source>
        <dbReference type="ARBA" id="ARBA00022801"/>
    </source>
</evidence>
<dbReference type="EMBL" id="QHKO01000012">
    <property type="protein sequence ID" value="RAL20298.1"/>
    <property type="molecule type" value="Genomic_DNA"/>
</dbReference>
<proteinExistence type="predicted"/>
<sequence length="71" mass="7801">MCVTLNNLVMIRRGGGEILPTQTPNGDPITYTEHTVNPRPPGGRLDAKRIVTGSDGSAYWTDDHYTTFNPL</sequence>
<dbReference type="AlphaFoldDB" id="A0A328C130"/>
<dbReference type="InterPro" id="IPR000026">
    <property type="entry name" value="N1-like"/>
</dbReference>
<dbReference type="SUPFAM" id="SSF53933">
    <property type="entry name" value="Microbial ribonucleases"/>
    <property type="match status" value="1"/>
</dbReference>
<keyword evidence="2" id="KW-0378">Hydrolase</keyword>
<dbReference type="GO" id="GO:0004521">
    <property type="term" value="F:RNA endonuclease activity"/>
    <property type="evidence" value="ECO:0007669"/>
    <property type="project" value="InterPro"/>
</dbReference>
<gene>
    <name evidence="3" type="ORF">DL240_18135</name>
</gene>
<dbReference type="OrthoDB" id="5326845at2"/>
<dbReference type="InterPro" id="IPR016191">
    <property type="entry name" value="Ribonuclease/ribotoxin"/>
</dbReference>
<accession>A0A328C130</accession>
<dbReference type="Proteomes" id="UP000249169">
    <property type="component" value="Unassembled WGS sequence"/>
</dbReference>
<keyword evidence="1" id="KW-0540">Nuclease</keyword>
<dbReference type="GO" id="GO:0016787">
    <property type="term" value="F:hydrolase activity"/>
    <property type="evidence" value="ECO:0007669"/>
    <property type="project" value="UniProtKB-KW"/>
</dbReference>
<dbReference type="RefSeq" id="WP_111731316.1">
    <property type="nucleotide sequence ID" value="NZ_QHKO01000012.1"/>
</dbReference>
<dbReference type="GO" id="GO:0003723">
    <property type="term" value="F:RNA binding"/>
    <property type="evidence" value="ECO:0007669"/>
    <property type="project" value="InterPro"/>
</dbReference>
<organism evidence="3 4">
    <name type="scientific">Lujinxingia litoralis</name>
    <dbReference type="NCBI Taxonomy" id="2211119"/>
    <lineage>
        <taxon>Bacteria</taxon>
        <taxon>Deltaproteobacteria</taxon>
        <taxon>Bradymonadales</taxon>
        <taxon>Lujinxingiaceae</taxon>
        <taxon>Lujinxingia</taxon>
    </lineage>
</organism>
<reference evidence="3 4" key="1">
    <citation type="submission" date="2018-05" db="EMBL/GenBank/DDBJ databases">
        <title>Lujinxingia marina gen. nov. sp. nov., a new facultative anaerobic member of the class Deltaproteobacteria, and proposal of Lujinxingaceae fam. nov.</title>
        <authorList>
            <person name="Li C.-M."/>
        </authorList>
    </citation>
    <scope>NUCLEOTIDE SEQUENCE [LARGE SCALE GENOMIC DNA]</scope>
    <source>
        <strain evidence="3 4">B210</strain>
    </source>
</reference>
<protein>
    <submittedName>
        <fullName evidence="3">Uncharacterized protein</fullName>
    </submittedName>
</protein>
<evidence type="ECO:0000256" key="1">
    <source>
        <dbReference type="ARBA" id="ARBA00022722"/>
    </source>
</evidence>